<dbReference type="InterPro" id="IPR001810">
    <property type="entry name" value="F-box_dom"/>
</dbReference>
<dbReference type="InterPro" id="IPR036770">
    <property type="entry name" value="Ankyrin_rpt-contain_sf"/>
</dbReference>
<dbReference type="EMBL" id="MCGO01000091">
    <property type="protein sequence ID" value="ORY28915.1"/>
    <property type="molecule type" value="Genomic_DNA"/>
</dbReference>
<dbReference type="SMART" id="SM00248">
    <property type="entry name" value="ANK"/>
    <property type="match status" value="3"/>
</dbReference>
<accession>A0A1Y2B4A5</accession>
<evidence type="ECO:0000313" key="4">
    <source>
        <dbReference type="EMBL" id="ORY28915.1"/>
    </source>
</evidence>
<evidence type="ECO:0000256" key="1">
    <source>
        <dbReference type="ARBA" id="ARBA00022737"/>
    </source>
</evidence>
<dbReference type="InterPro" id="IPR036047">
    <property type="entry name" value="F-box-like_dom_sf"/>
</dbReference>
<feature type="domain" description="F-box" evidence="3">
    <location>
        <begin position="6"/>
        <end position="39"/>
    </location>
</feature>
<name>A0A1Y2B4A5_9FUNG</name>
<keyword evidence="2" id="KW-0040">ANK repeat</keyword>
<organism evidence="4 5">
    <name type="scientific">Rhizoclosmatium globosum</name>
    <dbReference type="NCBI Taxonomy" id="329046"/>
    <lineage>
        <taxon>Eukaryota</taxon>
        <taxon>Fungi</taxon>
        <taxon>Fungi incertae sedis</taxon>
        <taxon>Chytridiomycota</taxon>
        <taxon>Chytridiomycota incertae sedis</taxon>
        <taxon>Chytridiomycetes</taxon>
        <taxon>Chytridiales</taxon>
        <taxon>Chytriomycetaceae</taxon>
        <taxon>Rhizoclosmatium</taxon>
    </lineage>
</organism>
<keyword evidence="1" id="KW-0677">Repeat</keyword>
<gene>
    <name evidence="4" type="ORF">BCR33DRAFT_772672</name>
</gene>
<keyword evidence="5" id="KW-1185">Reference proteome</keyword>
<evidence type="ECO:0000259" key="3">
    <source>
        <dbReference type="PROSITE" id="PS50181"/>
    </source>
</evidence>
<dbReference type="AlphaFoldDB" id="A0A1Y2B4A5"/>
<sequence>MNEAQTTFLTSLPLELVADILKYLPINDHLVEVGLVSKRHFAPLIFSDLPHARNHLRYQYRLSRYPIVRVYLEKTAIKADWSTLSITFRAAVYELLQIQTSYWSIPSDSNLSATKTVHCLLRNGFDPSLNNTWILTWACFHGYNDAVELLLKHPKVEPKDLALCAAVKENHLSTVQILLSNPQITSNPKTINNGIKAAAESNRVDMMRLLLAVPCAEPSHNNSYPLHYSSNCKNLEMIKLLLEDGRADPMAFDGIALIYALRSKTTKEIVQVLLKDPRMDPSMKDNLCIRKAAEFGWTDIVETLLEDERVDPSVSLNWPLRCAIKSGNLELVKCIWGHPRTVVPAMKIPHWIVSAKARKFYDIVEFLSGKL</sequence>
<dbReference type="SUPFAM" id="SSF81383">
    <property type="entry name" value="F-box domain"/>
    <property type="match status" value="1"/>
</dbReference>
<protein>
    <submittedName>
        <fullName evidence="4">Ankyrin</fullName>
    </submittedName>
</protein>
<comment type="caution">
    <text evidence="4">The sequence shown here is derived from an EMBL/GenBank/DDBJ whole genome shotgun (WGS) entry which is preliminary data.</text>
</comment>
<dbReference type="SUPFAM" id="SSF48403">
    <property type="entry name" value="Ankyrin repeat"/>
    <property type="match status" value="1"/>
</dbReference>
<dbReference type="Gene3D" id="1.25.40.20">
    <property type="entry name" value="Ankyrin repeat-containing domain"/>
    <property type="match status" value="2"/>
</dbReference>
<proteinExistence type="predicted"/>
<dbReference type="STRING" id="329046.A0A1Y2B4A5"/>
<dbReference type="PROSITE" id="PS50181">
    <property type="entry name" value="FBOX"/>
    <property type="match status" value="1"/>
</dbReference>
<dbReference type="InterPro" id="IPR002110">
    <property type="entry name" value="Ankyrin_rpt"/>
</dbReference>
<dbReference type="OrthoDB" id="76098at2759"/>
<reference evidence="4 5" key="1">
    <citation type="submission" date="2016-07" db="EMBL/GenBank/DDBJ databases">
        <title>Pervasive Adenine N6-methylation of Active Genes in Fungi.</title>
        <authorList>
            <consortium name="DOE Joint Genome Institute"/>
            <person name="Mondo S.J."/>
            <person name="Dannebaum R.O."/>
            <person name="Kuo R.C."/>
            <person name="Labutti K."/>
            <person name="Haridas S."/>
            <person name="Kuo A."/>
            <person name="Salamov A."/>
            <person name="Ahrendt S.R."/>
            <person name="Lipzen A."/>
            <person name="Sullivan W."/>
            <person name="Andreopoulos W.B."/>
            <person name="Clum A."/>
            <person name="Lindquist E."/>
            <person name="Daum C."/>
            <person name="Ramamoorthy G.K."/>
            <person name="Gryganskyi A."/>
            <person name="Culley D."/>
            <person name="Magnuson J.K."/>
            <person name="James T.Y."/>
            <person name="O'Malley M.A."/>
            <person name="Stajich J.E."/>
            <person name="Spatafora J.W."/>
            <person name="Visel A."/>
            <person name="Grigoriev I.V."/>
        </authorList>
    </citation>
    <scope>NUCLEOTIDE SEQUENCE [LARGE SCALE GENOMIC DNA]</scope>
    <source>
        <strain evidence="4 5">JEL800</strain>
    </source>
</reference>
<evidence type="ECO:0000256" key="2">
    <source>
        <dbReference type="ARBA" id="ARBA00023043"/>
    </source>
</evidence>
<dbReference type="PANTHER" id="PTHR24198:SF165">
    <property type="entry name" value="ANKYRIN REPEAT-CONTAINING PROTEIN-RELATED"/>
    <property type="match status" value="1"/>
</dbReference>
<dbReference type="Pfam" id="PF12796">
    <property type="entry name" value="Ank_2"/>
    <property type="match status" value="2"/>
</dbReference>
<dbReference type="PANTHER" id="PTHR24198">
    <property type="entry name" value="ANKYRIN REPEAT AND PROTEIN KINASE DOMAIN-CONTAINING PROTEIN"/>
    <property type="match status" value="1"/>
</dbReference>
<dbReference type="Proteomes" id="UP000193642">
    <property type="component" value="Unassembled WGS sequence"/>
</dbReference>
<evidence type="ECO:0000313" key="5">
    <source>
        <dbReference type="Proteomes" id="UP000193642"/>
    </source>
</evidence>